<keyword evidence="1" id="KW-0808">Transferase</keyword>
<organism evidence="1 2">
    <name type="scientific">Paraburkholderia lycopersici</name>
    <dbReference type="NCBI Taxonomy" id="416944"/>
    <lineage>
        <taxon>Bacteria</taxon>
        <taxon>Pseudomonadati</taxon>
        <taxon>Pseudomonadota</taxon>
        <taxon>Betaproteobacteria</taxon>
        <taxon>Burkholderiales</taxon>
        <taxon>Burkholderiaceae</taxon>
        <taxon>Paraburkholderia</taxon>
    </lineage>
</organism>
<dbReference type="PANTHER" id="PTHR12526:SF627">
    <property type="entry name" value="D-RHAMNOSYLTRANSFERASE WBPZ"/>
    <property type="match status" value="1"/>
</dbReference>
<gene>
    <name evidence="1" type="ORF">SAMN05421548_1448</name>
</gene>
<evidence type="ECO:0000313" key="2">
    <source>
        <dbReference type="Proteomes" id="UP000198908"/>
    </source>
</evidence>
<proteinExistence type="predicted"/>
<dbReference type="AlphaFoldDB" id="A0A1G7CAS9"/>
<protein>
    <submittedName>
        <fullName evidence="1">Glycosyl transferases group 1</fullName>
    </submittedName>
</protein>
<evidence type="ECO:0000313" key="1">
    <source>
        <dbReference type="EMBL" id="SDE36474.1"/>
    </source>
</evidence>
<keyword evidence="2" id="KW-1185">Reference proteome</keyword>
<dbReference type="Gene3D" id="3.40.50.2000">
    <property type="entry name" value="Glycogen Phosphorylase B"/>
    <property type="match status" value="1"/>
</dbReference>
<dbReference type="SUPFAM" id="SSF53756">
    <property type="entry name" value="UDP-Glycosyltransferase/glycogen phosphorylase"/>
    <property type="match status" value="1"/>
</dbReference>
<dbReference type="STRING" id="416944.SAMN05421548_1448"/>
<dbReference type="Proteomes" id="UP000198908">
    <property type="component" value="Unassembled WGS sequence"/>
</dbReference>
<dbReference type="CDD" id="cd03801">
    <property type="entry name" value="GT4_PimA-like"/>
    <property type="match status" value="1"/>
</dbReference>
<dbReference type="PANTHER" id="PTHR12526">
    <property type="entry name" value="GLYCOSYLTRANSFERASE"/>
    <property type="match status" value="1"/>
</dbReference>
<name>A0A1G7CAS9_9BURK</name>
<dbReference type="EMBL" id="FMYQ01000044">
    <property type="protein sequence ID" value="SDE36474.1"/>
    <property type="molecule type" value="Genomic_DNA"/>
</dbReference>
<dbReference type="GO" id="GO:0016740">
    <property type="term" value="F:transferase activity"/>
    <property type="evidence" value="ECO:0007669"/>
    <property type="project" value="UniProtKB-KW"/>
</dbReference>
<reference evidence="2" key="1">
    <citation type="submission" date="2016-09" db="EMBL/GenBank/DDBJ databases">
        <authorList>
            <person name="Varghese N."/>
            <person name="Submissions S."/>
        </authorList>
    </citation>
    <scope>NUCLEOTIDE SEQUENCE [LARGE SCALE GENOMIC DNA]</scope>
    <source>
        <strain evidence="2">TNe-862</strain>
    </source>
</reference>
<accession>A0A1G7CAS9</accession>
<dbReference type="Pfam" id="PF13692">
    <property type="entry name" value="Glyco_trans_1_4"/>
    <property type="match status" value="1"/>
</dbReference>
<sequence length="319" mass="36046">MLMRNTRPLRVLSWHVHGNYLYYLTQAPHDFHVVTKPGRPAGYAGRAGVLPWGANVHEVAAEDVASHEFDVVVYQQRSHWEHDRFELLSDAQRRLPRVYIEHDPPQEAPFAQRHWVDDGGALLVHVTPFNALMWDSGATPTRVIEHGVLVPEGARYTGATSRGIVVVNHLRERGRRLGADVFEQVRHRVPLDLVGMDAQSLGGIGEISNIELAQFVSRYRFFFNPIRWTSLGLAIVEAMMVGLPIVGLATTELASVIRDGENGFVDTRIDRLVDCMRALIRDPALARCLGERARRDALERFSIDRFAHDWDLALREVTA</sequence>